<dbReference type="InterPro" id="IPR050624">
    <property type="entry name" value="HTH-type_Tx_Regulator"/>
</dbReference>
<evidence type="ECO:0000259" key="4">
    <source>
        <dbReference type="PROSITE" id="PS50977"/>
    </source>
</evidence>
<keyword evidence="1" id="KW-0678">Repressor</keyword>
<organism evidence="5 6">
    <name type="scientific">Priestia flexa</name>
    <dbReference type="NCBI Taxonomy" id="86664"/>
    <lineage>
        <taxon>Bacteria</taxon>
        <taxon>Bacillati</taxon>
        <taxon>Bacillota</taxon>
        <taxon>Bacilli</taxon>
        <taxon>Bacillales</taxon>
        <taxon>Bacillaceae</taxon>
        <taxon>Priestia</taxon>
    </lineage>
</organism>
<feature type="domain" description="HTH tetR-type" evidence="4">
    <location>
        <begin position="14"/>
        <end position="74"/>
    </location>
</feature>
<dbReference type="Pfam" id="PF00440">
    <property type="entry name" value="TetR_N"/>
    <property type="match status" value="1"/>
</dbReference>
<keyword evidence="6" id="KW-1185">Reference proteome</keyword>
<keyword evidence="2 3" id="KW-0238">DNA-binding</keyword>
<sequence>MSKQPKTLKKEDGEKTRKLIMETARALFMEYGYRAVSTRKIAQVCKITQPALYHHFSNKQAIYLEMLRVDLEQMKLSLSSIINNKKDLQECLQHIIYYLLKTYPYNLNQLFHDIKHEIADENQKVLRQWWEEACLAPISALLQTASEEGSVHVPANTSVKQYAYLLMSLVSQSEMEKLGSEAEVKEKAQFLSEFIMFGISTTFRDKKKA</sequence>
<dbReference type="InterPro" id="IPR009057">
    <property type="entry name" value="Homeodomain-like_sf"/>
</dbReference>
<dbReference type="PROSITE" id="PS01081">
    <property type="entry name" value="HTH_TETR_1"/>
    <property type="match status" value="1"/>
</dbReference>
<feature type="DNA-binding region" description="H-T-H motif" evidence="3">
    <location>
        <begin position="37"/>
        <end position="56"/>
    </location>
</feature>
<reference evidence="6" key="1">
    <citation type="submission" date="2023-07" db="EMBL/GenBank/DDBJ databases">
        <title>Draft genomic sequences of Priestia flexa CCM isolated from the soil of an abandoned mine contaminated by free cyanide in the high Andean zone of Tacna, Peru.</title>
        <authorList>
            <person name="Caceda Quiroz C.J."/>
            <person name="Maraza Chooque G.J."/>
            <person name="Fora Quispe G.L."/>
            <person name="Carpio Mamani M."/>
        </authorList>
    </citation>
    <scope>NUCLEOTIDE SEQUENCE [LARGE SCALE GENOMIC DNA]</scope>
    <source>
        <strain evidence="6">CCM</strain>
    </source>
</reference>
<comment type="caution">
    <text evidence="5">The sequence shown here is derived from an EMBL/GenBank/DDBJ whole genome shotgun (WGS) entry which is preliminary data.</text>
</comment>
<evidence type="ECO:0000256" key="2">
    <source>
        <dbReference type="ARBA" id="ARBA00023125"/>
    </source>
</evidence>
<proteinExistence type="predicted"/>
<gene>
    <name evidence="5" type="ORF">RIB56_12110</name>
</gene>
<dbReference type="PROSITE" id="PS50977">
    <property type="entry name" value="HTH_TETR_2"/>
    <property type="match status" value="1"/>
</dbReference>
<dbReference type="RefSeq" id="WP_163071140.1">
    <property type="nucleotide sequence ID" value="NZ_JAWUZT010000034.1"/>
</dbReference>
<name>A0ABU4J795_9BACI</name>
<evidence type="ECO:0000256" key="1">
    <source>
        <dbReference type="ARBA" id="ARBA00022491"/>
    </source>
</evidence>
<dbReference type="PANTHER" id="PTHR43479:SF11">
    <property type="entry name" value="ACREF_ENVCD OPERON REPRESSOR-RELATED"/>
    <property type="match status" value="1"/>
</dbReference>
<dbReference type="SUPFAM" id="SSF46689">
    <property type="entry name" value="Homeodomain-like"/>
    <property type="match status" value="1"/>
</dbReference>
<evidence type="ECO:0000313" key="5">
    <source>
        <dbReference type="EMBL" id="MDW8516880.1"/>
    </source>
</evidence>
<dbReference type="Proteomes" id="UP001284771">
    <property type="component" value="Unassembled WGS sequence"/>
</dbReference>
<dbReference type="PANTHER" id="PTHR43479">
    <property type="entry name" value="ACREF/ENVCD OPERON REPRESSOR-RELATED"/>
    <property type="match status" value="1"/>
</dbReference>
<dbReference type="InterPro" id="IPR001647">
    <property type="entry name" value="HTH_TetR"/>
</dbReference>
<evidence type="ECO:0000256" key="3">
    <source>
        <dbReference type="PROSITE-ProRule" id="PRU00335"/>
    </source>
</evidence>
<dbReference type="Gene3D" id="1.10.357.10">
    <property type="entry name" value="Tetracycline Repressor, domain 2"/>
    <property type="match status" value="1"/>
</dbReference>
<evidence type="ECO:0000313" key="6">
    <source>
        <dbReference type="Proteomes" id="UP001284771"/>
    </source>
</evidence>
<accession>A0ABU4J795</accession>
<dbReference type="InterPro" id="IPR023772">
    <property type="entry name" value="DNA-bd_HTH_TetR-type_CS"/>
</dbReference>
<dbReference type="PRINTS" id="PR00455">
    <property type="entry name" value="HTHTETR"/>
</dbReference>
<protein>
    <submittedName>
        <fullName evidence="5">TetR/AcrR family transcriptional regulator</fullName>
    </submittedName>
</protein>
<dbReference type="EMBL" id="JAWUZT010000034">
    <property type="protein sequence ID" value="MDW8516880.1"/>
    <property type="molecule type" value="Genomic_DNA"/>
</dbReference>